<dbReference type="Proteomes" id="UP000598488">
    <property type="component" value="Unassembled WGS sequence"/>
</dbReference>
<evidence type="ECO:0000313" key="4">
    <source>
        <dbReference type="EMBL" id="MBJ7550646.1"/>
    </source>
</evidence>
<gene>
    <name evidence="4" type="ORF">JHD44_08135</name>
</gene>
<feature type="domain" description="N-acetyltransferase" evidence="3">
    <location>
        <begin position="6"/>
        <end position="164"/>
    </location>
</feature>
<dbReference type="InterPro" id="IPR016181">
    <property type="entry name" value="Acyl_CoA_acyltransferase"/>
</dbReference>
<comment type="caution">
    <text evidence="4">The sequence shown here is derived from an EMBL/GenBank/DDBJ whole genome shotgun (WGS) entry which is preliminary data.</text>
</comment>
<dbReference type="InterPro" id="IPR000182">
    <property type="entry name" value="GNAT_dom"/>
</dbReference>
<keyword evidence="5" id="KW-1185">Reference proteome</keyword>
<organism evidence="4 5">
    <name type="scientific">Marinomonas ostreistagni</name>
    <dbReference type="NCBI Taxonomy" id="359209"/>
    <lineage>
        <taxon>Bacteria</taxon>
        <taxon>Pseudomonadati</taxon>
        <taxon>Pseudomonadota</taxon>
        <taxon>Gammaproteobacteria</taxon>
        <taxon>Oceanospirillales</taxon>
        <taxon>Oceanospirillaceae</taxon>
        <taxon>Marinomonas</taxon>
    </lineage>
</organism>
<dbReference type="PROSITE" id="PS51186">
    <property type="entry name" value="GNAT"/>
    <property type="match status" value="1"/>
</dbReference>
<evidence type="ECO:0000256" key="2">
    <source>
        <dbReference type="ARBA" id="ARBA00023315"/>
    </source>
</evidence>
<dbReference type="SUPFAM" id="SSF55729">
    <property type="entry name" value="Acyl-CoA N-acyltransferases (Nat)"/>
    <property type="match status" value="1"/>
</dbReference>
<sequence length="167" mass="18699">MDFSSLLVRHADIADAPMILDIFLESEVQTDFKGGITLASVLDWIECSNDKFPLLVVCHEDNIIGWCASESFYGLPSMAGVAEVAIYIKAAWHRLGIGAWLLHYLSQYSMSHDLHTFVAHILEANISSQHFFLRQGYEQWGRLPNVARSGGIQGDLILLGRQIELSH</sequence>
<dbReference type="PANTHER" id="PTHR43072:SF23">
    <property type="entry name" value="UPF0039 PROTEIN C11D3.02C"/>
    <property type="match status" value="1"/>
</dbReference>
<name>A0ABS0ZAF9_9GAMM</name>
<evidence type="ECO:0000313" key="5">
    <source>
        <dbReference type="Proteomes" id="UP000598488"/>
    </source>
</evidence>
<protein>
    <submittedName>
        <fullName evidence="4">GNAT family N-acetyltransferase</fullName>
    </submittedName>
</protein>
<dbReference type="CDD" id="cd04301">
    <property type="entry name" value="NAT_SF"/>
    <property type="match status" value="1"/>
</dbReference>
<evidence type="ECO:0000259" key="3">
    <source>
        <dbReference type="PROSITE" id="PS51186"/>
    </source>
</evidence>
<dbReference type="Gene3D" id="3.40.630.30">
    <property type="match status" value="1"/>
</dbReference>
<dbReference type="PANTHER" id="PTHR43072">
    <property type="entry name" value="N-ACETYLTRANSFERASE"/>
    <property type="match status" value="1"/>
</dbReference>
<keyword evidence="1" id="KW-0808">Transferase</keyword>
<dbReference type="Pfam" id="PF00583">
    <property type="entry name" value="Acetyltransf_1"/>
    <property type="match status" value="1"/>
</dbReference>
<dbReference type="EMBL" id="JAEMUH010000006">
    <property type="protein sequence ID" value="MBJ7550646.1"/>
    <property type="molecule type" value="Genomic_DNA"/>
</dbReference>
<accession>A0ABS0ZAF9</accession>
<keyword evidence="2" id="KW-0012">Acyltransferase</keyword>
<reference evidence="4 5" key="1">
    <citation type="submission" date="2020-12" db="EMBL/GenBank/DDBJ databases">
        <title>Comparative genome analysis of fungal antagonists Marinomonas ostreistagni 398 and M. spartinae 468.</title>
        <authorList>
            <person name="Fields J.L."/>
            <person name="Mavrodi O.V."/>
            <person name="Biber P.D."/>
            <person name="Indest K.J."/>
            <person name="Mavrodi D.V."/>
        </authorList>
    </citation>
    <scope>NUCLEOTIDE SEQUENCE [LARGE SCALE GENOMIC DNA]</scope>
    <source>
        <strain evidence="4 5">USM7</strain>
    </source>
</reference>
<proteinExistence type="predicted"/>
<evidence type="ECO:0000256" key="1">
    <source>
        <dbReference type="ARBA" id="ARBA00022679"/>
    </source>
</evidence>
<dbReference type="RefSeq" id="WP_199462254.1">
    <property type="nucleotide sequence ID" value="NZ_JAEMUH010000006.1"/>
</dbReference>